<gene>
    <name evidence="1" type="ORF">E6B08_18395</name>
</gene>
<dbReference type="AlphaFoldDB" id="A0A4D6X9R7"/>
<name>A0A4D6X9R7_PSEPU</name>
<evidence type="ECO:0000313" key="1">
    <source>
        <dbReference type="EMBL" id="QCI13222.1"/>
    </source>
</evidence>
<accession>A0A4D6X9R7</accession>
<protein>
    <recommendedName>
        <fullName evidence="3">Aminoglycoside/hydroxyurea antibiotic resistance kinase</fullName>
    </recommendedName>
</protein>
<dbReference type="GO" id="GO:0019748">
    <property type="term" value="P:secondary metabolic process"/>
    <property type="evidence" value="ECO:0007669"/>
    <property type="project" value="InterPro"/>
</dbReference>
<dbReference type="InterPro" id="IPR006748">
    <property type="entry name" value="NH2Glyco/OHUrea_AB-resist_kin"/>
</dbReference>
<reference evidence="2" key="1">
    <citation type="submission" date="2019-04" db="EMBL/GenBank/DDBJ databases">
        <title>Genome sequence of Pseudomonas putida 1290, an auxin catabolizing strain.</title>
        <authorList>
            <person name="Laird T.S."/>
            <person name="Leveau J.H.J."/>
        </authorList>
    </citation>
    <scope>NUCLEOTIDE SEQUENCE [LARGE SCALE GENOMIC DNA]</scope>
    <source>
        <strain evidence="2">1290</strain>
    </source>
</reference>
<dbReference type="Pfam" id="PF04655">
    <property type="entry name" value="APH_6_hur"/>
    <property type="match status" value="1"/>
</dbReference>
<dbReference type="EMBL" id="CP039371">
    <property type="protein sequence ID" value="QCI13222.1"/>
    <property type="molecule type" value="Genomic_DNA"/>
</dbReference>
<dbReference type="Gene3D" id="3.90.1200.10">
    <property type="match status" value="1"/>
</dbReference>
<dbReference type="GO" id="GO:0016773">
    <property type="term" value="F:phosphotransferase activity, alcohol group as acceptor"/>
    <property type="evidence" value="ECO:0007669"/>
    <property type="project" value="InterPro"/>
</dbReference>
<evidence type="ECO:0008006" key="3">
    <source>
        <dbReference type="Google" id="ProtNLM"/>
    </source>
</evidence>
<sequence>MRMFMNAPDFSRFIRQWSLTKDGTPFRSTTSWLLPVQYQGIPAMLKVTDNPMEQAGARLMMQWAGEGAARVLAHYDDAVLLERAGGSRSLARMSAQGQDDQATQLICDVAIRLHAHRIGKALSLISLVHWFRPLLRVAGQRGGLVGKGAELACELLASEQERVALHGDLHHDNVLDFGRAGWRAIDPKGLYGDRGYDYALLFFAPLKNQGLAAKLFERRLEIVNAASGIDRIRLCQLILACAGLSAVLEQRHGVSADAMEVCALAVSTLEGGQ</sequence>
<dbReference type="OrthoDB" id="3638028at2"/>
<dbReference type="Proteomes" id="UP000298551">
    <property type="component" value="Chromosome"/>
</dbReference>
<organism evidence="1 2">
    <name type="scientific">Pseudomonas putida</name>
    <name type="common">Arthrobacter siderocapsulatus</name>
    <dbReference type="NCBI Taxonomy" id="303"/>
    <lineage>
        <taxon>Bacteria</taxon>
        <taxon>Pseudomonadati</taxon>
        <taxon>Pseudomonadota</taxon>
        <taxon>Gammaproteobacteria</taxon>
        <taxon>Pseudomonadales</taxon>
        <taxon>Pseudomonadaceae</taxon>
        <taxon>Pseudomonas</taxon>
    </lineage>
</organism>
<dbReference type="InterPro" id="IPR011009">
    <property type="entry name" value="Kinase-like_dom_sf"/>
</dbReference>
<proteinExistence type="predicted"/>
<dbReference type="SUPFAM" id="SSF56112">
    <property type="entry name" value="Protein kinase-like (PK-like)"/>
    <property type="match status" value="1"/>
</dbReference>
<evidence type="ECO:0000313" key="2">
    <source>
        <dbReference type="Proteomes" id="UP000298551"/>
    </source>
</evidence>